<dbReference type="Proteomes" id="UP000003295">
    <property type="component" value="Unassembled WGS sequence"/>
</dbReference>
<sequence length="48" mass="5496">MVFRRPCPLRLRAERHLLVPTAAGRAKERLSTDSQLSETTMIFERLAA</sequence>
<proteinExistence type="predicted"/>
<dbReference type="AlphaFoldDB" id="C4FAZ0"/>
<gene>
    <name evidence="1" type="ORF">COLINT_03237</name>
</gene>
<comment type="caution">
    <text evidence="1">The sequence shown here is derived from an EMBL/GenBank/DDBJ whole genome shotgun (WGS) entry which is preliminary data.</text>
</comment>
<reference evidence="1 2" key="1">
    <citation type="submission" date="2009-04" db="EMBL/GenBank/DDBJ databases">
        <authorList>
            <person name="Weinstock G."/>
            <person name="Sodergren E."/>
            <person name="Clifton S."/>
            <person name="Fulton L."/>
            <person name="Fulton B."/>
            <person name="Courtney L."/>
            <person name="Fronick C."/>
            <person name="Harrison M."/>
            <person name="Strong C."/>
            <person name="Farmer C."/>
            <person name="Delahaunty K."/>
            <person name="Markovic C."/>
            <person name="Hall O."/>
            <person name="Minx P."/>
            <person name="Tomlinson C."/>
            <person name="Mitreva M."/>
            <person name="Nelson J."/>
            <person name="Hou S."/>
            <person name="Wollam A."/>
            <person name="Pepin K.H."/>
            <person name="Johnson M."/>
            <person name="Bhonagiri V."/>
            <person name="Nash W.E."/>
            <person name="Warren W."/>
            <person name="Chinwalla A."/>
            <person name="Mardis E.R."/>
            <person name="Wilson R.K."/>
        </authorList>
    </citation>
    <scope>NUCLEOTIDE SEQUENCE [LARGE SCALE GENOMIC DNA]</scope>
    <source>
        <strain evidence="1 2">DSM 13280</strain>
    </source>
</reference>
<evidence type="ECO:0000313" key="1">
    <source>
        <dbReference type="EMBL" id="EEP43990.1"/>
    </source>
</evidence>
<evidence type="ECO:0000313" key="2">
    <source>
        <dbReference type="Proteomes" id="UP000003295"/>
    </source>
</evidence>
<organism evidence="1 2">
    <name type="scientific">Collinsella intestinalis DSM 13280</name>
    <dbReference type="NCBI Taxonomy" id="521003"/>
    <lineage>
        <taxon>Bacteria</taxon>
        <taxon>Bacillati</taxon>
        <taxon>Actinomycetota</taxon>
        <taxon>Coriobacteriia</taxon>
        <taxon>Coriobacteriales</taxon>
        <taxon>Coriobacteriaceae</taxon>
        <taxon>Collinsella</taxon>
    </lineage>
</organism>
<dbReference type="HOGENOM" id="CLU_3151642_0_0_11"/>
<name>C4FAZ0_9ACTN</name>
<dbReference type="EMBL" id="ABXH02000030">
    <property type="protein sequence ID" value="EEP43990.1"/>
    <property type="molecule type" value="Genomic_DNA"/>
</dbReference>
<accession>C4FAZ0</accession>
<protein>
    <submittedName>
        <fullName evidence="1">Uncharacterized protein</fullName>
    </submittedName>
</protein>